<feature type="domain" description="Integrase catalytic" evidence="1">
    <location>
        <begin position="139"/>
        <end position="266"/>
    </location>
</feature>
<dbReference type="Gene3D" id="3.30.420.10">
    <property type="entry name" value="Ribonuclease H-like superfamily/Ribonuclease H"/>
    <property type="match status" value="1"/>
</dbReference>
<gene>
    <name evidence="2" type="ORF">M153_20010002</name>
</gene>
<dbReference type="PROSITE" id="PS50994">
    <property type="entry name" value="INTEGRASE"/>
    <property type="match status" value="1"/>
</dbReference>
<dbReference type="OrthoDB" id="2186513at2759"/>
<dbReference type="GO" id="GO:0005634">
    <property type="term" value="C:nucleus"/>
    <property type="evidence" value="ECO:0007669"/>
    <property type="project" value="UniProtKB-ARBA"/>
</dbReference>
<dbReference type="Proteomes" id="UP000051530">
    <property type="component" value="Unassembled WGS sequence"/>
</dbReference>
<dbReference type="InterPro" id="IPR001584">
    <property type="entry name" value="Integrase_cat-core"/>
</dbReference>
<dbReference type="EMBL" id="LGUB01000575">
    <property type="protein sequence ID" value="KRH92940.1"/>
    <property type="molecule type" value="Genomic_DNA"/>
</dbReference>
<dbReference type="InterPro" id="IPR036397">
    <property type="entry name" value="RNaseH_sf"/>
</dbReference>
<dbReference type="Pfam" id="PF00665">
    <property type="entry name" value="rve"/>
    <property type="match status" value="1"/>
</dbReference>
<dbReference type="SUPFAM" id="SSF53098">
    <property type="entry name" value="Ribonuclease H-like"/>
    <property type="match status" value="1"/>
</dbReference>
<dbReference type="InterPro" id="IPR050951">
    <property type="entry name" value="Retrovirus_Pol_polyprotein"/>
</dbReference>
<protein>
    <submittedName>
        <fullName evidence="2">Transposable element</fullName>
    </submittedName>
</protein>
<sequence length="388" mass="45470">VEKWHSWIGGNKIIIKTDNKNILGQTANFDKKVDRWKVSLQEFDIEYMHIAGEMNPIADELSRKCQNIKMVEETSQNHKIFHIENGHPGIKATIQTFLKFREVSPKEKEEIAKHIKTCFECQIAKDGSPIKYGKLKGKIGKAEILKHLSTDVYGPFSATDFKNENYNNKLFILTITDRGSRLTKIKFTERITSEEFIKFFEQEWVKEYGMPVSILSDRGSCYTAQRTQQYFNKQNVKQIFTSPYNPTGNSISERINQQIGQILMMYKNWKLDVLKVVIENRLNNIHHNSLRDIPVNIVEKYLKDEIKEVKVHADTTKTEKVNERRKAYKFEVDQEVLIKNPCRSKIEPLYVGPFRIISIDRDEQVLILSRGETLIQANIKRVKPFWRR</sequence>
<comment type="caution">
    <text evidence="2">The sequence shown here is derived from an EMBL/GenBank/DDBJ whole genome shotgun (WGS) entry which is preliminary data.</text>
</comment>
<organism evidence="2 3">
    <name type="scientific">Pseudoloma neurophilia</name>
    <dbReference type="NCBI Taxonomy" id="146866"/>
    <lineage>
        <taxon>Eukaryota</taxon>
        <taxon>Fungi</taxon>
        <taxon>Fungi incertae sedis</taxon>
        <taxon>Microsporidia</taxon>
        <taxon>Pseudoloma</taxon>
    </lineage>
</organism>
<evidence type="ECO:0000313" key="3">
    <source>
        <dbReference type="Proteomes" id="UP000051530"/>
    </source>
</evidence>
<feature type="non-terminal residue" evidence="2">
    <location>
        <position position="1"/>
    </location>
</feature>
<dbReference type="AlphaFoldDB" id="A0A0R0LU39"/>
<dbReference type="VEuPathDB" id="MicrosporidiaDB:M153_20010002"/>
<dbReference type="PANTHER" id="PTHR37984">
    <property type="entry name" value="PROTEIN CBG26694"/>
    <property type="match status" value="1"/>
</dbReference>
<name>A0A0R0LU39_9MICR</name>
<evidence type="ECO:0000259" key="1">
    <source>
        <dbReference type="PROSITE" id="PS50994"/>
    </source>
</evidence>
<proteinExistence type="predicted"/>
<evidence type="ECO:0000313" key="2">
    <source>
        <dbReference type="EMBL" id="KRH92940.1"/>
    </source>
</evidence>
<accession>A0A0R0LU39</accession>
<dbReference type="InterPro" id="IPR012337">
    <property type="entry name" value="RNaseH-like_sf"/>
</dbReference>
<dbReference type="GO" id="GO:0015074">
    <property type="term" value="P:DNA integration"/>
    <property type="evidence" value="ECO:0007669"/>
    <property type="project" value="InterPro"/>
</dbReference>
<reference evidence="2 3" key="1">
    <citation type="submission" date="2015-07" db="EMBL/GenBank/DDBJ databases">
        <title>The genome of Pseudoloma neurophilia, a relevant intracellular parasite of the zebrafish.</title>
        <authorList>
            <person name="Ndikumana S."/>
            <person name="Pelin A."/>
            <person name="Sanders J."/>
            <person name="Corradi N."/>
        </authorList>
    </citation>
    <scope>NUCLEOTIDE SEQUENCE [LARGE SCALE GENOMIC DNA]</scope>
    <source>
        <strain evidence="2 3">MK1</strain>
    </source>
</reference>
<dbReference type="PANTHER" id="PTHR37984:SF5">
    <property type="entry name" value="PROTEIN NYNRIN-LIKE"/>
    <property type="match status" value="1"/>
</dbReference>
<keyword evidence="3" id="KW-1185">Reference proteome</keyword>
<dbReference type="GO" id="GO:0003676">
    <property type="term" value="F:nucleic acid binding"/>
    <property type="evidence" value="ECO:0007669"/>
    <property type="project" value="InterPro"/>
</dbReference>